<accession>U5QH08</accession>
<reference evidence="2 3" key="1">
    <citation type="journal article" date="2013" name="PLoS ONE">
        <title>Cultivation and Complete Genome Sequencing of Gloeobacter kilaueensis sp. nov., from a Lava Cave in Kilauea Caldera, Hawai'i.</title>
        <authorList>
            <person name="Saw J.H."/>
            <person name="Schatz M."/>
            <person name="Brown M.V."/>
            <person name="Kunkel D.D."/>
            <person name="Foster J.S."/>
            <person name="Shick H."/>
            <person name="Christensen S."/>
            <person name="Hou S."/>
            <person name="Wan X."/>
            <person name="Donachie S.P."/>
        </authorList>
    </citation>
    <scope>NUCLEOTIDE SEQUENCE [LARGE SCALE GENOMIC DNA]</scope>
    <source>
        <strain evidence="3">JS</strain>
    </source>
</reference>
<dbReference type="HOGENOM" id="CLU_1064616_0_0_3"/>
<proteinExistence type="predicted"/>
<protein>
    <submittedName>
        <fullName evidence="2">Uncharacterized protein</fullName>
    </submittedName>
</protein>
<feature type="transmembrane region" description="Helical" evidence="1">
    <location>
        <begin position="217"/>
        <end position="236"/>
    </location>
</feature>
<keyword evidence="1" id="KW-0472">Membrane</keyword>
<dbReference type="OrthoDB" id="1524495at2"/>
<evidence type="ECO:0000313" key="3">
    <source>
        <dbReference type="Proteomes" id="UP000017396"/>
    </source>
</evidence>
<dbReference type="Proteomes" id="UP000017396">
    <property type="component" value="Chromosome"/>
</dbReference>
<dbReference type="KEGG" id="glj:GKIL_1980"/>
<name>U5QH08_GLOK1</name>
<feature type="transmembrane region" description="Helical" evidence="1">
    <location>
        <begin position="187"/>
        <end position="211"/>
    </location>
</feature>
<dbReference type="STRING" id="1183438.GKIL_1980"/>
<keyword evidence="1" id="KW-0812">Transmembrane</keyword>
<evidence type="ECO:0000256" key="1">
    <source>
        <dbReference type="SAM" id="Phobius"/>
    </source>
</evidence>
<gene>
    <name evidence="2" type="ORF">GKIL_1980</name>
</gene>
<sequence>MPKDGSNSYGDEQLAAILKRAAQLQQEAGEPDAQLDLAQIEQIACEVGIDPLFVRQAASELSSQTGSSASQPFLGGPTACTLQQSVAGVLVGEDFEPLLEEIRHTLNDTGHLGSGAGHPPGWRFEFRFFNWGGMSFESGRRRAAERSLVWHSSIALSGRDICVRIYSQNGTTTVRVEEQFTSLAGSLYVGLAGGLGLGLAVLSFTFGIAFFDALLPSLLLAALSLGGCYLLARTLYRSNVRRRRQQLQQLFGRLLQQVRQTLNIA</sequence>
<dbReference type="AlphaFoldDB" id="U5QH08"/>
<keyword evidence="1" id="KW-1133">Transmembrane helix</keyword>
<evidence type="ECO:0000313" key="2">
    <source>
        <dbReference type="EMBL" id="AGY58226.1"/>
    </source>
</evidence>
<keyword evidence="3" id="KW-1185">Reference proteome</keyword>
<organism evidence="2 3">
    <name type="scientific">Gloeobacter kilaueensis (strain ATCC BAA-2537 / CCAP 1431/1 / ULC 316 / JS1)</name>
    <dbReference type="NCBI Taxonomy" id="1183438"/>
    <lineage>
        <taxon>Bacteria</taxon>
        <taxon>Bacillati</taxon>
        <taxon>Cyanobacteriota</taxon>
        <taxon>Cyanophyceae</taxon>
        <taxon>Gloeobacterales</taxon>
        <taxon>Gloeobacteraceae</taxon>
        <taxon>Gloeobacter</taxon>
    </lineage>
</organism>
<dbReference type="EMBL" id="CP003587">
    <property type="protein sequence ID" value="AGY58226.1"/>
    <property type="molecule type" value="Genomic_DNA"/>
</dbReference>
<dbReference type="eggNOG" id="ENOG5033JJN">
    <property type="taxonomic scope" value="Bacteria"/>
</dbReference>